<accession>A0A450U517</accession>
<dbReference type="AlphaFoldDB" id="A0A450U517"/>
<protein>
    <submittedName>
        <fullName evidence="1">Uncharacterized protein</fullName>
    </submittedName>
</protein>
<evidence type="ECO:0000313" key="1">
    <source>
        <dbReference type="EMBL" id="VFJ86169.1"/>
    </source>
</evidence>
<name>A0A450U517_9GAMM</name>
<evidence type="ECO:0000313" key="2">
    <source>
        <dbReference type="EMBL" id="VFJ88443.1"/>
    </source>
</evidence>
<sequence length="107" mass="12431">MAFSHGGGIFHIVFQVTQRTGIITDKSNWLDRDPIDKVTVTVDVKLFISFLWATSVKALFKLVTEEFKQHRVKKTLKSISSRALNDFHESLPRRVFRNILPWRRCAS</sequence>
<dbReference type="EMBL" id="CAADFH010000004">
    <property type="protein sequence ID" value="VFJ88443.1"/>
    <property type="molecule type" value="Genomic_DNA"/>
</dbReference>
<proteinExistence type="predicted"/>
<organism evidence="1">
    <name type="scientific">Candidatus Kentrum sp. LFY</name>
    <dbReference type="NCBI Taxonomy" id="2126342"/>
    <lineage>
        <taxon>Bacteria</taxon>
        <taxon>Pseudomonadati</taxon>
        <taxon>Pseudomonadota</taxon>
        <taxon>Gammaproteobacteria</taxon>
        <taxon>Candidatus Kentrum</taxon>
    </lineage>
</organism>
<gene>
    <name evidence="2" type="ORF">BECKLFY1418A_GA0070994_100432</name>
    <name evidence="1" type="ORF">BECKLFY1418B_GA0070995_100211</name>
</gene>
<reference evidence="1" key="1">
    <citation type="submission" date="2019-02" db="EMBL/GenBank/DDBJ databases">
        <authorList>
            <person name="Gruber-Vodicka R. H."/>
            <person name="Seah K. B. B."/>
        </authorList>
    </citation>
    <scope>NUCLEOTIDE SEQUENCE</scope>
    <source>
        <strain evidence="2">BECK_M6</strain>
        <strain evidence="1">BECK_M7</strain>
    </source>
</reference>
<dbReference type="EMBL" id="CAADFF010000002">
    <property type="protein sequence ID" value="VFJ86169.1"/>
    <property type="molecule type" value="Genomic_DNA"/>
</dbReference>